<dbReference type="Pfam" id="PF08327">
    <property type="entry name" value="AHSA1"/>
    <property type="match status" value="1"/>
</dbReference>
<sequence>MVFDANAAPMRPRRAVESQIGVPFSPSVVWHCLVDPVLLDGWLGHVLTDGSVGGRFAVVWPAGEPHEADWFGTIDESEPLQRLSVRFDSCVSVAFDITPDRPADPRSCAVSVRHEAFLTTPEERAVRAFWGYRLHDLSELLHGRPVDWNRVVER</sequence>
<reference evidence="4" key="1">
    <citation type="submission" date="2017-02" db="EMBL/GenBank/DDBJ databases">
        <authorList>
            <person name="Varghese N."/>
            <person name="Submissions S."/>
        </authorList>
    </citation>
    <scope>NUCLEOTIDE SEQUENCE [LARGE SCALE GENOMIC DNA]</scope>
    <source>
        <strain evidence="4">VKM Ac-2052</strain>
    </source>
</reference>
<dbReference type="RefSeq" id="WP_176141208.1">
    <property type="nucleotide sequence ID" value="NZ_FUYG01000002.1"/>
</dbReference>
<evidence type="ECO:0000313" key="3">
    <source>
        <dbReference type="EMBL" id="SKA86088.1"/>
    </source>
</evidence>
<comment type="similarity">
    <text evidence="1">Belongs to the AHA1 family.</text>
</comment>
<dbReference type="Proteomes" id="UP000189735">
    <property type="component" value="Unassembled WGS sequence"/>
</dbReference>
<dbReference type="Gene3D" id="3.30.530.20">
    <property type="match status" value="1"/>
</dbReference>
<dbReference type="AlphaFoldDB" id="A0A1T4XAG2"/>
<dbReference type="InterPro" id="IPR013538">
    <property type="entry name" value="ASHA1/2-like_C"/>
</dbReference>
<proteinExistence type="inferred from homology"/>
<evidence type="ECO:0000259" key="2">
    <source>
        <dbReference type="Pfam" id="PF08327"/>
    </source>
</evidence>
<dbReference type="EMBL" id="FUYG01000002">
    <property type="protein sequence ID" value="SKA86088.1"/>
    <property type="molecule type" value="Genomic_DNA"/>
</dbReference>
<name>A0A1T4XAG2_9MICO</name>
<dbReference type="InterPro" id="IPR023393">
    <property type="entry name" value="START-like_dom_sf"/>
</dbReference>
<protein>
    <submittedName>
        <fullName evidence="3">Uncharacterized conserved protein YndB, AHSA1/START domain</fullName>
    </submittedName>
</protein>
<dbReference type="SUPFAM" id="SSF55961">
    <property type="entry name" value="Bet v1-like"/>
    <property type="match status" value="1"/>
</dbReference>
<organism evidence="3 4">
    <name type="scientific">Agreia bicolorata</name>
    <dbReference type="NCBI Taxonomy" id="110935"/>
    <lineage>
        <taxon>Bacteria</taxon>
        <taxon>Bacillati</taxon>
        <taxon>Actinomycetota</taxon>
        <taxon>Actinomycetes</taxon>
        <taxon>Micrococcales</taxon>
        <taxon>Microbacteriaceae</taxon>
        <taxon>Agreia</taxon>
    </lineage>
</organism>
<evidence type="ECO:0000313" key="4">
    <source>
        <dbReference type="Proteomes" id="UP000189735"/>
    </source>
</evidence>
<evidence type="ECO:0000256" key="1">
    <source>
        <dbReference type="ARBA" id="ARBA00006817"/>
    </source>
</evidence>
<gene>
    <name evidence="3" type="ORF">SAMN06295879_0869</name>
</gene>
<feature type="domain" description="Activator of Hsp90 ATPase homologue 1/2-like C-terminal" evidence="2">
    <location>
        <begin position="24"/>
        <end position="141"/>
    </location>
</feature>
<accession>A0A1T4XAG2</accession>